<dbReference type="OrthoDB" id="26525at2759"/>
<reference evidence="6" key="1">
    <citation type="submission" date="2021-03" db="EMBL/GenBank/DDBJ databases">
        <authorList>
            <person name="Li Z."/>
            <person name="Yang C."/>
        </authorList>
    </citation>
    <scope>NUCLEOTIDE SEQUENCE</scope>
    <source>
        <strain evidence="6">Dzin_1.0</strain>
        <tissue evidence="6">Leaf</tissue>
    </source>
</reference>
<evidence type="ECO:0000313" key="6">
    <source>
        <dbReference type="EMBL" id="KAJ0971228.1"/>
    </source>
</evidence>
<evidence type="ECO:0000256" key="1">
    <source>
        <dbReference type="ARBA" id="ARBA00022723"/>
    </source>
</evidence>
<dbReference type="Gene3D" id="1.10.238.10">
    <property type="entry name" value="EF-hand"/>
    <property type="match status" value="2"/>
</dbReference>
<evidence type="ECO:0000256" key="3">
    <source>
        <dbReference type="ARBA" id="ARBA00022837"/>
    </source>
</evidence>
<comment type="caution">
    <text evidence="6">The sequence shown here is derived from an EMBL/GenBank/DDBJ whole genome shotgun (WGS) entry which is preliminary data.</text>
</comment>
<keyword evidence="3" id="KW-0106">Calcium</keyword>
<evidence type="ECO:0000256" key="4">
    <source>
        <dbReference type="SAM" id="MobiDB-lite"/>
    </source>
</evidence>
<dbReference type="InterPro" id="IPR011992">
    <property type="entry name" value="EF-hand-dom_pair"/>
</dbReference>
<dbReference type="InterPro" id="IPR039647">
    <property type="entry name" value="EF_hand_pair_protein_CML-like"/>
</dbReference>
<dbReference type="PANTHER" id="PTHR10891">
    <property type="entry name" value="EF-HAND CALCIUM-BINDING DOMAIN CONTAINING PROTEIN"/>
    <property type="match status" value="1"/>
</dbReference>
<dbReference type="PROSITE" id="PS00018">
    <property type="entry name" value="EF_HAND_1"/>
    <property type="match status" value="3"/>
</dbReference>
<feature type="region of interest" description="Disordered" evidence="4">
    <location>
        <begin position="1"/>
        <end position="52"/>
    </location>
</feature>
<dbReference type="EMBL" id="JAGGNH010000005">
    <property type="protein sequence ID" value="KAJ0971228.1"/>
    <property type="molecule type" value="Genomic_DNA"/>
</dbReference>
<dbReference type="SUPFAM" id="SSF47473">
    <property type="entry name" value="EF-hand"/>
    <property type="match status" value="1"/>
</dbReference>
<dbReference type="CDD" id="cd00051">
    <property type="entry name" value="EFh"/>
    <property type="match status" value="1"/>
</dbReference>
<feature type="domain" description="EF-hand" evidence="5">
    <location>
        <begin position="51"/>
        <end position="86"/>
    </location>
</feature>
<dbReference type="FunFam" id="1.10.238.10:FF:000178">
    <property type="entry name" value="Calmodulin-2 A"/>
    <property type="match status" value="1"/>
</dbReference>
<name>A0A9D5CEG5_9LILI</name>
<sequence>MASNTSGSTKPPSKWFSNKGLKQSLHRLRHPKNSSTPMASSAHQLERKTSRRANEFREAFRRFDADGDGKISSEELRSFLAWAGEDVSRQGAEAAMRDFDSDGDGLMDYEDFVRLMESDRSSGGGDEDLKRAFEMFVAEKGAGCITADGLQRMLSRLGDVTSYEECVAMIRAYDLDGNGVLDYSEFQRMMMN</sequence>
<keyword evidence="7" id="KW-1185">Reference proteome</keyword>
<feature type="domain" description="EF-hand" evidence="5">
    <location>
        <begin position="161"/>
        <end position="192"/>
    </location>
</feature>
<keyword evidence="1" id="KW-0479">Metal-binding</keyword>
<dbReference type="InterPro" id="IPR002048">
    <property type="entry name" value="EF_hand_dom"/>
</dbReference>
<feature type="compositionally biased region" description="Polar residues" evidence="4">
    <location>
        <begin position="1"/>
        <end position="11"/>
    </location>
</feature>
<feature type="compositionally biased region" description="Polar residues" evidence="4">
    <location>
        <begin position="33"/>
        <end position="43"/>
    </location>
</feature>
<dbReference type="Proteomes" id="UP001085076">
    <property type="component" value="Miscellaneous, Linkage group lg05"/>
</dbReference>
<dbReference type="GO" id="GO:0043226">
    <property type="term" value="C:organelle"/>
    <property type="evidence" value="ECO:0007669"/>
    <property type="project" value="UniProtKB-ARBA"/>
</dbReference>
<reference evidence="6" key="2">
    <citation type="journal article" date="2022" name="Hortic Res">
        <title>The genome of Dioscorea zingiberensis sheds light on the biosynthesis, origin and evolution of the medicinally important diosgenin saponins.</title>
        <authorList>
            <person name="Li Y."/>
            <person name="Tan C."/>
            <person name="Li Z."/>
            <person name="Guo J."/>
            <person name="Li S."/>
            <person name="Chen X."/>
            <person name="Wang C."/>
            <person name="Dai X."/>
            <person name="Yang H."/>
            <person name="Song W."/>
            <person name="Hou L."/>
            <person name="Xu J."/>
            <person name="Tong Z."/>
            <person name="Xu A."/>
            <person name="Yuan X."/>
            <person name="Wang W."/>
            <person name="Yang Q."/>
            <person name="Chen L."/>
            <person name="Sun Z."/>
            <person name="Wang K."/>
            <person name="Pan B."/>
            <person name="Chen J."/>
            <person name="Bao Y."/>
            <person name="Liu F."/>
            <person name="Qi X."/>
            <person name="Gang D.R."/>
            <person name="Wen J."/>
            <person name="Li J."/>
        </authorList>
    </citation>
    <scope>NUCLEOTIDE SEQUENCE</scope>
    <source>
        <strain evidence="6">Dzin_1.0</strain>
    </source>
</reference>
<dbReference type="Pfam" id="PF13499">
    <property type="entry name" value="EF-hand_7"/>
    <property type="match status" value="1"/>
</dbReference>
<dbReference type="AlphaFoldDB" id="A0A9D5CEG5"/>
<dbReference type="Pfam" id="PF13833">
    <property type="entry name" value="EF-hand_8"/>
    <property type="match status" value="1"/>
</dbReference>
<dbReference type="GO" id="GO:0005509">
    <property type="term" value="F:calcium ion binding"/>
    <property type="evidence" value="ECO:0007669"/>
    <property type="project" value="InterPro"/>
</dbReference>
<dbReference type="SMART" id="SM00054">
    <property type="entry name" value="EFh"/>
    <property type="match status" value="3"/>
</dbReference>
<evidence type="ECO:0000259" key="5">
    <source>
        <dbReference type="PROSITE" id="PS50222"/>
    </source>
</evidence>
<proteinExistence type="predicted"/>
<keyword evidence="2" id="KW-0677">Repeat</keyword>
<dbReference type="InterPro" id="IPR018247">
    <property type="entry name" value="EF_Hand_1_Ca_BS"/>
</dbReference>
<feature type="domain" description="EF-hand" evidence="5">
    <location>
        <begin position="87"/>
        <end position="122"/>
    </location>
</feature>
<evidence type="ECO:0000256" key="2">
    <source>
        <dbReference type="ARBA" id="ARBA00022737"/>
    </source>
</evidence>
<protein>
    <recommendedName>
        <fullName evidence="5">EF-hand domain-containing protein</fullName>
    </recommendedName>
</protein>
<dbReference type="PROSITE" id="PS50222">
    <property type="entry name" value="EF_HAND_2"/>
    <property type="match status" value="3"/>
</dbReference>
<organism evidence="6 7">
    <name type="scientific">Dioscorea zingiberensis</name>
    <dbReference type="NCBI Taxonomy" id="325984"/>
    <lineage>
        <taxon>Eukaryota</taxon>
        <taxon>Viridiplantae</taxon>
        <taxon>Streptophyta</taxon>
        <taxon>Embryophyta</taxon>
        <taxon>Tracheophyta</taxon>
        <taxon>Spermatophyta</taxon>
        <taxon>Magnoliopsida</taxon>
        <taxon>Liliopsida</taxon>
        <taxon>Dioscoreales</taxon>
        <taxon>Dioscoreaceae</taxon>
        <taxon>Dioscorea</taxon>
    </lineage>
</organism>
<accession>A0A9D5CEG5</accession>
<evidence type="ECO:0000313" key="7">
    <source>
        <dbReference type="Proteomes" id="UP001085076"/>
    </source>
</evidence>
<gene>
    <name evidence="6" type="ORF">J5N97_019187</name>
</gene>